<accession>A0A2P8DD22</accession>
<dbReference type="InterPro" id="IPR045659">
    <property type="entry name" value="LptD_2"/>
</dbReference>
<dbReference type="PANTHER" id="PTHR30189:SF1">
    <property type="entry name" value="LPS-ASSEMBLY PROTEIN LPTD"/>
    <property type="match status" value="1"/>
</dbReference>
<gene>
    <name evidence="3" type="ORF">B0I18_1011284</name>
</gene>
<dbReference type="EMBL" id="PYGD01000001">
    <property type="protein sequence ID" value="PSK95120.1"/>
    <property type="molecule type" value="Genomic_DNA"/>
</dbReference>
<dbReference type="Proteomes" id="UP000240572">
    <property type="component" value="Unassembled WGS sequence"/>
</dbReference>
<keyword evidence="4" id="KW-1185">Reference proteome</keyword>
<dbReference type="PANTHER" id="PTHR30189">
    <property type="entry name" value="LPS-ASSEMBLY PROTEIN"/>
    <property type="match status" value="1"/>
</dbReference>
<reference evidence="3 4" key="1">
    <citation type="submission" date="2018-03" db="EMBL/GenBank/DDBJ databases">
        <title>Genomic Encyclopedia of Type Strains, Phase III (KMG-III): the genomes of soil and plant-associated and newly described type strains.</title>
        <authorList>
            <person name="Whitman W."/>
        </authorList>
    </citation>
    <scope>NUCLEOTIDE SEQUENCE [LARGE SCALE GENOMIC DNA]</scope>
    <source>
        <strain evidence="3 4">CGMCC 1.12700</strain>
    </source>
</reference>
<evidence type="ECO:0000256" key="1">
    <source>
        <dbReference type="SAM" id="Phobius"/>
    </source>
</evidence>
<evidence type="ECO:0000313" key="3">
    <source>
        <dbReference type="EMBL" id="PSK95120.1"/>
    </source>
</evidence>
<dbReference type="AlphaFoldDB" id="A0A2P8DD22"/>
<sequence length="891" mass="99753">MNLPGILNFYSFAASRLLCIMVAVFVWVCPVQSHAQARDKRDTTAAPVRVADSAAAKADTMASPPDTASVESKEKKLGIKIAPDALPAAVRTSARDSAVLDMEHNMFYLYGAAEAGFQDVSVKSGKLIFNQKINTLLAEPDVDSTGKKTSQQEFKQGTETFTYDTLKYNFKSKRAVVRNARSQYGEGFVISEQIKRNADESIYGFHSLYTTCNLDHPHFGIRAKKIKVIPGRVIASGPANLEIMDVPTPLFLPFGMFPIKQGERSGFIMPTYTIEENRGLGLQRGGYYFAVNDYLGVITQFDIFSKGSWGFFSTAQYNKRYQYTGSLALNYAYRKTGEVYDPESSISKDFQITWSHQVDPRSRPGTSFSASVNVGTSTYNQLNGLTASTVLNNTYSSSISYSKSWVGKPYSLNVSLRHSQNTLSRLVTVGLPEMNFNLGQFSPFQRKNMVGTPRWYEKISASYSVGLANRWNFYDTSLALNNIAFNDFDNAIKHTASLQANYNVFRYFTWNINVPYNEYWNTKALYRSYNPATDHLDSTLKTGFFATRDFSVNTSLSTRVYGMKMFKRGKIAGIRHVLTPTVGLSYIPGFAKSPYNYFYETQLAKNALTTYESPYYNTPFGGPQNRFNQGSVNFGLQNTLQMKVRTKDSTGGNNTKNISLIDGLSINGSYNLFADSNKMSNITAAFRTSILQIFNVSANAVFDPYRYNGTRLTREYLVNTGGGLMAFTGGSVAVGVTLSGKKKNKEEQDKATGKDGEAKRLLGNGGYDDYYDFNIPWNLNINAGVTGNRVRRDNGLADTVVFRPNLTFNGGFNLTERWKLNVNSGFSFQSFTKVDIGYTQIDISRDLHCWQMSLNLVPFGTYRSFHFTLQVKAAVLQDLKLTRRKAYQDNF</sequence>
<evidence type="ECO:0000259" key="2">
    <source>
        <dbReference type="Pfam" id="PF19838"/>
    </source>
</evidence>
<dbReference type="OrthoDB" id="9802320at2"/>
<feature type="transmembrane region" description="Helical" evidence="1">
    <location>
        <begin position="7"/>
        <end position="28"/>
    </location>
</feature>
<name>A0A2P8DD22_9BACT</name>
<feature type="domain" description="LPS-assembly protein LptD central" evidence="2">
    <location>
        <begin position="234"/>
        <end position="705"/>
    </location>
</feature>
<dbReference type="RefSeq" id="WP_106521789.1">
    <property type="nucleotide sequence ID" value="NZ_PYGD01000001.1"/>
</dbReference>
<dbReference type="GO" id="GO:0009279">
    <property type="term" value="C:cell outer membrane"/>
    <property type="evidence" value="ECO:0007669"/>
    <property type="project" value="TreeGrafter"/>
</dbReference>
<keyword evidence="1" id="KW-0812">Transmembrane</keyword>
<protein>
    <recommendedName>
        <fullName evidence="2">LPS-assembly protein LptD central domain-containing protein</fullName>
    </recommendedName>
</protein>
<keyword evidence="1" id="KW-0472">Membrane</keyword>
<dbReference type="Pfam" id="PF19838">
    <property type="entry name" value="LptD_2"/>
    <property type="match status" value="1"/>
</dbReference>
<organism evidence="3 4">
    <name type="scientific">Taibaiella chishuiensis</name>
    <dbReference type="NCBI Taxonomy" id="1434707"/>
    <lineage>
        <taxon>Bacteria</taxon>
        <taxon>Pseudomonadati</taxon>
        <taxon>Bacteroidota</taxon>
        <taxon>Chitinophagia</taxon>
        <taxon>Chitinophagales</taxon>
        <taxon>Chitinophagaceae</taxon>
        <taxon>Taibaiella</taxon>
    </lineage>
</organism>
<comment type="caution">
    <text evidence="3">The sequence shown here is derived from an EMBL/GenBank/DDBJ whole genome shotgun (WGS) entry which is preliminary data.</text>
</comment>
<dbReference type="InterPro" id="IPR050218">
    <property type="entry name" value="LptD"/>
</dbReference>
<dbReference type="GO" id="GO:1990351">
    <property type="term" value="C:transporter complex"/>
    <property type="evidence" value="ECO:0007669"/>
    <property type="project" value="TreeGrafter"/>
</dbReference>
<keyword evidence="1" id="KW-1133">Transmembrane helix</keyword>
<evidence type="ECO:0000313" key="4">
    <source>
        <dbReference type="Proteomes" id="UP000240572"/>
    </source>
</evidence>
<proteinExistence type="predicted"/>